<evidence type="ECO:0000313" key="20">
    <source>
        <dbReference type="EMBL" id="CDG69117.1"/>
    </source>
</evidence>
<dbReference type="AlphaFoldDB" id="T2MB16"/>
<dbReference type="InterPro" id="IPR035992">
    <property type="entry name" value="Ricin_B-like_lectins"/>
</dbReference>
<keyword evidence="8" id="KW-0479">Metal-binding</keyword>
<accession>T2MB16</accession>
<dbReference type="Pfam" id="PF00652">
    <property type="entry name" value="Ricin_B_lectin"/>
    <property type="match status" value="1"/>
</dbReference>
<dbReference type="Pfam" id="PF00535">
    <property type="entry name" value="Glycos_transf_2"/>
    <property type="match status" value="1"/>
</dbReference>
<evidence type="ECO:0000256" key="13">
    <source>
        <dbReference type="ARBA" id="ARBA00023136"/>
    </source>
</evidence>
<evidence type="ECO:0000256" key="7">
    <source>
        <dbReference type="ARBA" id="ARBA00022692"/>
    </source>
</evidence>
<keyword evidence="15" id="KW-0325">Glycoprotein</keyword>
<dbReference type="GO" id="GO:0004653">
    <property type="term" value="F:polypeptide N-acetylgalactosaminyltransferase activity"/>
    <property type="evidence" value="ECO:0007669"/>
    <property type="project" value="TreeGrafter"/>
</dbReference>
<evidence type="ECO:0000256" key="6">
    <source>
        <dbReference type="ARBA" id="ARBA00022679"/>
    </source>
</evidence>
<keyword evidence="7 17" id="KW-0812">Transmembrane</keyword>
<keyword evidence="16 17" id="KW-0464">Manganese</keyword>
<evidence type="ECO:0000256" key="5">
    <source>
        <dbReference type="ARBA" id="ARBA00022676"/>
    </source>
</evidence>
<evidence type="ECO:0000256" key="10">
    <source>
        <dbReference type="ARBA" id="ARBA00022968"/>
    </source>
</evidence>
<comment type="pathway">
    <text evidence="3 17">Protein modification; protein glycosylation.</text>
</comment>
<dbReference type="EC" id="2.4.1.-" evidence="17"/>
<evidence type="ECO:0000256" key="17">
    <source>
        <dbReference type="RuleBase" id="RU361242"/>
    </source>
</evidence>
<dbReference type="EMBL" id="HAAD01002885">
    <property type="protein sequence ID" value="CDG69117.1"/>
    <property type="molecule type" value="mRNA"/>
</dbReference>
<keyword evidence="9 17" id="KW-0430">Lectin</keyword>
<dbReference type="GO" id="GO:0046872">
    <property type="term" value="F:metal ion binding"/>
    <property type="evidence" value="ECO:0007669"/>
    <property type="project" value="UniProtKB-KW"/>
</dbReference>
<evidence type="ECO:0000256" key="8">
    <source>
        <dbReference type="ARBA" id="ARBA00022723"/>
    </source>
</evidence>
<dbReference type="Gene3D" id="3.90.550.10">
    <property type="entry name" value="Spore Coat Polysaccharide Biosynthesis Protein SpsA, Chain A"/>
    <property type="match status" value="1"/>
</dbReference>
<evidence type="ECO:0000256" key="1">
    <source>
        <dbReference type="ARBA" id="ARBA00001936"/>
    </source>
</evidence>
<evidence type="ECO:0000256" key="14">
    <source>
        <dbReference type="ARBA" id="ARBA00023157"/>
    </source>
</evidence>
<keyword evidence="6 17" id="KW-0808">Transferase</keyword>
<evidence type="ECO:0000259" key="19">
    <source>
        <dbReference type="SMART" id="SM00458"/>
    </source>
</evidence>
<dbReference type="GO" id="GO:0000139">
    <property type="term" value="C:Golgi membrane"/>
    <property type="evidence" value="ECO:0007669"/>
    <property type="project" value="UniProtKB-SubCell"/>
</dbReference>
<dbReference type="CDD" id="cd23437">
    <property type="entry name" value="beta-trefoil_Ricin_GALNT7"/>
    <property type="match status" value="1"/>
</dbReference>
<dbReference type="PANTHER" id="PTHR11675">
    <property type="entry name" value="N-ACETYLGALACTOSAMINYLTRANSFERASE"/>
    <property type="match status" value="1"/>
</dbReference>
<evidence type="ECO:0000256" key="11">
    <source>
        <dbReference type="ARBA" id="ARBA00022989"/>
    </source>
</evidence>
<comment type="similarity">
    <text evidence="4 17">Belongs to the glycosyltransferase 2 family. GalNAc-T subfamily.</text>
</comment>
<dbReference type="SUPFAM" id="SSF53448">
    <property type="entry name" value="Nucleotide-diphospho-sugar transferases"/>
    <property type="match status" value="1"/>
</dbReference>
<evidence type="ECO:0000256" key="2">
    <source>
        <dbReference type="ARBA" id="ARBA00004323"/>
    </source>
</evidence>
<organism evidence="20">
    <name type="scientific">Hydra vulgaris</name>
    <name type="common">Hydra</name>
    <name type="synonym">Hydra attenuata</name>
    <dbReference type="NCBI Taxonomy" id="6087"/>
    <lineage>
        <taxon>Eukaryota</taxon>
        <taxon>Metazoa</taxon>
        <taxon>Cnidaria</taxon>
        <taxon>Hydrozoa</taxon>
        <taxon>Hydroidolina</taxon>
        <taxon>Anthoathecata</taxon>
        <taxon>Aplanulata</taxon>
        <taxon>Hydridae</taxon>
        <taxon>Hydra</taxon>
    </lineage>
</organism>
<comment type="cofactor">
    <cofactor evidence="1 17">
        <name>Mn(2+)</name>
        <dbReference type="ChEBI" id="CHEBI:29035"/>
    </cofactor>
</comment>
<evidence type="ECO:0000256" key="15">
    <source>
        <dbReference type="ARBA" id="ARBA00023180"/>
    </source>
</evidence>
<name>T2MB16_HYDVU</name>
<evidence type="ECO:0000256" key="12">
    <source>
        <dbReference type="ARBA" id="ARBA00023034"/>
    </source>
</evidence>
<keyword evidence="11 17" id="KW-1133">Transmembrane helix</keyword>
<dbReference type="SMART" id="SM00458">
    <property type="entry name" value="RICIN"/>
    <property type="match status" value="1"/>
</dbReference>
<dbReference type="InterPro" id="IPR045885">
    <property type="entry name" value="GalNAc-T"/>
</dbReference>
<protein>
    <recommendedName>
        <fullName evidence="17">Polypeptide N-acetylgalactosaminyltransferase</fullName>
        <ecNumber evidence="17">2.4.1.-</ecNumber>
    </recommendedName>
    <alternativeName>
        <fullName evidence="17">Protein-UDP acetylgalactosaminyltransferase</fullName>
    </alternativeName>
</protein>
<keyword evidence="5 17" id="KW-0328">Glycosyltransferase</keyword>
<dbReference type="FunFam" id="3.90.550.10:FF:000053">
    <property type="entry name" value="Polypeptide N-acetylgalactosaminyltransferase"/>
    <property type="match status" value="1"/>
</dbReference>
<dbReference type="InterPro" id="IPR001173">
    <property type="entry name" value="Glyco_trans_2-like"/>
</dbReference>
<comment type="subcellular location">
    <subcellularLocation>
        <location evidence="2 17">Golgi apparatus membrane</location>
        <topology evidence="2 17">Single-pass type II membrane protein</topology>
    </subcellularLocation>
</comment>
<feature type="region of interest" description="Disordered" evidence="18">
    <location>
        <begin position="75"/>
        <end position="96"/>
    </location>
</feature>
<dbReference type="Gene3D" id="2.80.10.50">
    <property type="match status" value="1"/>
</dbReference>
<dbReference type="GO" id="GO:0030246">
    <property type="term" value="F:carbohydrate binding"/>
    <property type="evidence" value="ECO:0007669"/>
    <property type="project" value="UniProtKB-KW"/>
</dbReference>
<feature type="non-terminal residue" evidence="20">
    <location>
        <position position="1"/>
    </location>
</feature>
<dbReference type="InterPro" id="IPR029044">
    <property type="entry name" value="Nucleotide-diphossugar_trans"/>
</dbReference>
<evidence type="ECO:0000256" key="18">
    <source>
        <dbReference type="SAM" id="MobiDB-lite"/>
    </source>
</evidence>
<gene>
    <name evidence="20" type="primary">GALNT7</name>
</gene>
<dbReference type="UniPathway" id="UPA00378"/>
<dbReference type="OrthoDB" id="6072411at2759"/>
<keyword evidence="12 17" id="KW-0333">Golgi apparatus</keyword>
<dbReference type="PROSITE" id="PS50231">
    <property type="entry name" value="RICIN_B_LECTIN"/>
    <property type="match status" value="1"/>
</dbReference>
<sequence>LEKIYKYFFVAMRTIRFSLKKLITLTIVIGFIVYLTYFHLKPSYQSNADISLSKQSLLSSKPVFLSDNKLGNFEKYEDVKSGPGEGGKPHRLKPEQKEEEERLKGVYGFNQLVSDEISLDRVVPDMREEECKHWSYPNDLPSSSVIFIFHNEGWSTLLRSVHSVINRTPAHLLHEIVLVDDKSELEHLHERLDEEIKKPYYQSKVKLVRNKQREGLIRARNIGAIAATGEVLVFLDAHCEVGGNWLPPLIAPIQEDPTTLTAPIIDGINWDDFSINPVYQKGSHSRGIFEWGMLYKETDLPEKEARKRLYHSEPYNSPTHAGGLFAIKRSWFKELGWYDPGLLIWGGENYELSFKLWQCGGRSLWVPCSHVSHVYRGHSCSSCHSGDMGRKWSGIPLSLRNYKRLIEVWFDDKYKEFFYTREPLARFIDTGDVSEQMALKKRMNCKSFTWFMEEIAYDVLKKYPEPPPNAHWGEVRNIATNLCIDTLNRSPPYRIGLSGCHKSGGNQLWRLNTLGQLASGEWCVRYEKASNEIENELSMEWCPSGTPSGPWKFDASSGFFTHTGLNMCLIVNSRTLKLNMARCDNSKEHHKWKIEEIRPHWIEAQKHIKE</sequence>
<keyword evidence="10" id="KW-0735">Signal-anchor</keyword>
<evidence type="ECO:0000256" key="4">
    <source>
        <dbReference type="ARBA" id="ARBA00005680"/>
    </source>
</evidence>
<dbReference type="InterPro" id="IPR000772">
    <property type="entry name" value="Ricin_B_lectin"/>
</dbReference>
<dbReference type="PANTHER" id="PTHR11675:SF68">
    <property type="entry name" value="N-ACETYLGALACTOSAMINYLTRANSFERASE 7"/>
    <property type="match status" value="1"/>
</dbReference>
<proteinExistence type="evidence at transcript level"/>
<dbReference type="SUPFAM" id="SSF50370">
    <property type="entry name" value="Ricin B-like lectins"/>
    <property type="match status" value="1"/>
</dbReference>
<reference evidence="20" key="1">
    <citation type="journal article" date="2013" name="Genome Biol. Evol.">
        <title>Punctuated emergences of genetic and phenotypic innovations in eumetazoan, bilaterian, euteleostome, and hominidae ancestors.</title>
        <authorList>
            <person name="Wenger Y."/>
            <person name="Galliot B."/>
        </authorList>
    </citation>
    <scope>NUCLEOTIDE SEQUENCE</scope>
    <source>
        <tissue evidence="20">Whole animals</tissue>
    </source>
</reference>
<dbReference type="GO" id="GO:0006493">
    <property type="term" value="P:protein O-linked glycosylation"/>
    <property type="evidence" value="ECO:0007669"/>
    <property type="project" value="TreeGrafter"/>
</dbReference>
<feature type="transmembrane region" description="Helical" evidence="17">
    <location>
        <begin position="21"/>
        <end position="40"/>
    </location>
</feature>
<keyword evidence="13 17" id="KW-0472">Membrane</keyword>
<evidence type="ECO:0000256" key="9">
    <source>
        <dbReference type="ARBA" id="ARBA00022734"/>
    </source>
</evidence>
<evidence type="ECO:0000256" key="16">
    <source>
        <dbReference type="ARBA" id="ARBA00023211"/>
    </source>
</evidence>
<dbReference type="CDD" id="cd02510">
    <property type="entry name" value="pp-GalNAc-T"/>
    <property type="match status" value="1"/>
</dbReference>
<keyword evidence="14 17" id="KW-1015">Disulfide bond</keyword>
<feature type="domain" description="Ricin B lectin" evidence="19">
    <location>
        <begin position="472"/>
        <end position="595"/>
    </location>
</feature>
<evidence type="ECO:0000256" key="3">
    <source>
        <dbReference type="ARBA" id="ARBA00004922"/>
    </source>
</evidence>